<keyword evidence="3" id="KW-1185">Reference proteome</keyword>
<reference evidence="3" key="1">
    <citation type="submission" date="2019-10" db="EMBL/GenBank/DDBJ databases">
        <title>Antimicrobial potential of Antarctic Bacteria.</title>
        <authorList>
            <person name="Benaud N."/>
            <person name="Edwards R.J."/>
            <person name="Ferrari B.C."/>
        </authorList>
    </citation>
    <scope>NUCLEOTIDE SEQUENCE [LARGE SCALE GENOMIC DNA]</scope>
    <source>
        <strain evidence="3">NBH77</strain>
    </source>
</reference>
<dbReference type="EMBL" id="CP045704">
    <property type="protein sequence ID" value="QNE84413.1"/>
    <property type="molecule type" value="Genomic_DNA"/>
</dbReference>
<dbReference type="Proteomes" id="UP000515764">
    <property type="component" value="Chromosome"/>
</dbReference>
<sequence length="224" mass="24774">MTDHPHPREASEQVALAWERIGRWLRAHAPASAALLRPPAGEAAIASVEESIGWPLPPALRAWYQLSDGINDPDGAASRWPTAFLPGRQAWYRLDQLQDAYVMQTRDWEREPGRVPVSCVTGDIWHGLYVDARPKEPSYGAMGRWTIELEPELLAPGSAAGWPLETWLGAVADALEQGRCLVEPGGRRVEDMWPALTVCEGLTWVDPHDPRGIPEGRALLDGPR</sequence>
<dbReference type="RefSeq" id="WP_100454194.1">
    <property type="nucleotide sequence ID" value="NZ_CP045704.1"/>
</dbReference>
<dbReference type="SMART" id="SM00860">
    <property type="entry name" value="SMI1_KNR4"/>
    <property type="match status" value="1"/>
</dbReference>
<dbReference type="Pfam" id="PF09346">
    <property type="entry name" value="SMI1_KNR4"/>
    <property type="match status" value="1"/>
</dbReference>
<accession>A0ABX6RUM9</accession>
<feature type="domain" description="Knr4/Smi1-like" evidence="1">
    <location>
        <begin position="39"/>
        <end position="170"/>
    </location>
</feature>
<evidence type="ECO:0000259" key="1">
    <source>
        <dbReference type="SMART" id="SM00860"/>
    </source>
</evidence>
<proteinExistence type="predicted"/>
<gene>
    <name evidence="2" type="ORF">F0345_27620</name>
</gene>
<dbReference type="InterPro" id="IPR037883">
    <property type="entry name" value="Knr4/Smi1-like_sf"/>
</dbReference>
<dbReference type="SUPFAM" id="SSF160631">
    <property type="entry name" value="SMI1/KNR4-like"/>
    <property type="match status" value="1"/>
</dbReference>
<evidence type="ECO:0000313" key="3">
    <source>
        <dbReference type="Proteomes" id="UP000515764"/>
    </source>
</evidence>
<protein>
    <submittedName>
        <fullName evidence="2">SMI1/KNR4 family protein</fullName>
    </submittedName>
</protein>
<dbReference type="GeneID" id="95071128"/>
<dbReference type="InterPro" id="IPR018958">
    <property type="entry name" value="Knr4/Smi1-like_dom"/>
</dbReference>
<organism evidence="2 3">
    <name type="scientific">Streptomyces rutgersensis</name>
    <dbReference type="NCBI Taxonomy" id="53451"/>
    <lineage>
        <taxon>Bacteria</taxon>
        <taxon>Bacillati</taxon>
        <taxon>Actinomycetota</taxon>
        <taxon>Actinomycetes</taxon>
        <taxon>Kitasatosporales</taxon>
        <taxon>Streptomycetaceae</taxon>
        <taxon>Streptomyces</taxon>
        <taxon>Streptomyces diastaticus group</taxon>
    </lineage>
</organism>
<evidence type="ECO:0000313" key="2">
    <source>
        <dbReference type="EMBL" id="QNE84413.1"/>
    </source>
</evidence>
<name>A0ABX6RUM9_9ACTN</name>